<comment type="catalytic activity">
    <reaction evidence="1 6">
        <text>[protein]-peptidylproline (omega=180) = [protein]-peptidylproline (omega=0)</text>
        <dbReference type="Rhea" id="RHEA:16237"/>
        <dbReference type="Rhea" id="RHEA-COMP:10747"/>
        <dbReference type="Rhea" id="RHEA-COMP:10748"/>
        <dbReference type="ChEBI" id="CHEBI:83833"/>
        <dbReference type="ChEBI" id="CHEBI:83834"/>
        <dbReference type="EC" id="5.2.1.8"/>
    </reaction>
</comment>
<dbReference type="AlphaFoldDB" id="A0A090WF86"/>
<reference evidence="9 10" key="1">
    <citation type="journal article" date="2014" name="Genome Announc.">
        <title>Draft Genome Sequences of Marine Flavobacterium Nonlabens Strains NR17, NR24, NR27, NR32, NR33, and Ara13.</title>
        <authorList>
            <person name="Nakanishi M."/>
            <person name="Meirelles P."/>
            <person name="Suzuki R."/>
            <person name="Takatani N."/>
            <person name="Mino S."/>
            <person name="Suda W."/>
            <person name="Oshima K."/>
            <person name="Hattori M."/>
            <person name="Ohkuma M."/>
            <person name="Hosokawa M."/>
            <person name="Miyashita K."/>
            <person name="Thompson F.L."/>
            <person name="Niwa A."/>
            <person name="Sawabe T."/>
            <person name="Sawabe T."/>
        </authorList>
    </citation>
    <scope>NUCLEOTIDE SEQUENCE [LARGE SCALE GENOMIC DNA]</scope>
    <source>
        <strain evidence="10">JCM19275</strain>
    </source>
</reference>
<evidence type="ECO:0000313" key="9">
    <source>
        <dbReference type="EMBL" id="GAL75631.1"/>
    </source>
</evidence>
<sequence>MRLVYDIRFRESVIINNKTSFKLESKITTQLLKIRIMKKVHGLLLLLAVILTAASCEDKYADAPDGIYAEIVTDKGTMLAELYYEAAPLTVANYVALAEGNHPQLGVDSLKGKPYYDGLLFHRVMKDFMIQGGDYTGTGSGNVGYKFDQEIVDTLNHNAKGILSMANAGPNTNGTQFFIMHKETPFLNGKYNVFGKVVEGLAVIDSIAAVPVNAQANNRPIDDVKMQTIRIIRKGKAAKKWDAVEVFKTVQEDKAMAAQEAAELLQKRMAQAPEMQAKKAAQLKEWKAKATKLKDSDVLVYKISEGSGVQPAMGSEVFIDYSGFFMDGKLFDTSDVEIAQTYGNYNERKDQAGAYQEIPVKYDPATPMGAVGFKYAYLTMNYGDKIVAFVPSDLGYGERGAGNVIPPNTELIFEMEILPQD</sequence>
<dbReference type="SUPFAM" id="SSF50891">
    <property type="entry name" value="Cyclophilin-like"/>
    <property type="match status" value="1"/>
</dbReference>
<organism evidence="9 10">
    <name type="scientific">Nonlabens ulvanivorans</name>
    <name type="common">Persicivirga ulvanivorans</name>
    <dbReference type="NCBI Taxonomy" id="906888"/>
    <lineage>
        <taxon>Bacteria</taxon>
        <taxon>Pseudomonadati</taxon>
        <taxon>Bacteroidota</taxon>
        <taxon>Flavobacteriia</taxon>
        <taxon>Flavobacteriales</taxon>
        <taxon>Flavobacteriaceae</taxon>
        <taxon>Nonlabens</taxon>
    </lineage>
</organism>
<accession>A0A090WF86</accession>
<evidence type="ECO:0000256" key="3">
    <source>
        <dbReference type="ARBA" id="ARBA00013194"/>
    </source>
</evidence>
<dbReference type="Gene3D" id="2.40.100.10">
    <property type="entry name" value="Cyclophilin-like"/>
    <property type="match status" value="1"/>
</dbReference>
<name>A0A090WF86_NONUL</name>
<dbReference type="InterPro" id="IPR001179">
    <property type="entry name" value="PPIase_FKBP_dom"/>
</dbReference>
<evidence type="ECO:0000256" key="5">
    <source>
        <dbReference type="ARBA" id="ARBA00023235"/>
    </source>
</evidence>
<evidence type="ECO:0000256" key="4">
    <source>
        <dbReference type="ARBA" id="ARBA00023110"/>
    </source>
</evidence>
<feature type="domain" description="PPIase cyclophilin-type" evidence="8">
    <location>
        <begin position="76"/>
        <end position="231"/>
    </location>
</feature>
<evidence type="ECO:0000259" key="7">
    <source>
        <dbReference type="PROSITE" id="PS50059"/>
    </source>
</evidence>
<evidence type="ECO:0000256" key="1">
    <source>
        <dbReference type="ARBA" id="ARBA00000971"/>
    </source>
</evidence>
<dbReference type="InterPro" id="IPR002130">
    <property type="entry name" value="Cyclophilin-type_PPIase_dom"/>
</dbReference>
<dbReference type="PROSITE" id="PS50072">
    <property type="entry name" value="CSA_PPIASE_2"/>
    <property type="match status" value="1"/>
</dbReference>
<dbReference type="PANTHER" id="PTHR45625:SF4">
    <property type="entry name" value="PEPTIDYLPROLYL ISOMERASE DOMAIN AND WD REPEAT-CONTAINING PROTEIN 1"/>
    <property type="match status" value="1"/>
</dbReference>
<dbReference type="GO" id="GO:0006457">
    <property type="term" value="P:protein folding"/>
    <property type="evidence" value="ECO:0007669"/>
    <property type="project" value="InterPro"/>
</dbReference>
<dbReference type="CDD" id="cd00317">
    <property type="entry name" value="cyclophilin"/>
    <property type="match status" value="1"/>
</dbReference>
<dbReference type="Pfam" id="PF00160">
    <property type="entry name" value="Pro_isomerase"/>
    <property type="match status" value="1"/>
</dbReference>
<keyword evidence="5 6" id="KW-0413">Isomerase</keyword>
<evidence type="ECO:0000256" key="2">
    <source>
        <dbReference type="ARBA" id="ARBA00007365"/>
    </source>
</evidence>
<dbReference type="Gene3D" id="3.10.50.40">
    <property type="match status" value="1"/>
</dbReference>
<evidence type="ECO:0000259" key="8">
    <source>
        <dbReference type="PROSITE" id="PS50072"/>
    </source>
</evidence>
<dbReference type="InterPro" id="IPR029000">
    <property type="entry name" value="Cyclophilin-like_dom_sf"/>
</dbReference>
<dbReference type="Pfam" id="PF00254">
    <property type="entry name" value="FKBP_C"/>
    <property type="match status" value="1"/>
</dbReference>
<dbReference type="InterPro" id="IPR046357">
    <property type="entry name" value="PPIase_dom_sf"/>
</dbReference>
<dbReference type="EMBL" id="BBNT01000006">
    <property type="protein sequence ID" value="GAL75631.1"/>
    <property type="molecule type" value="Genomic_DNA"/>
</dbReference>
<evidence type="ECO:0000313" key="10">
    <source>
        <dbReference type="Proteomes" id="UP000029647"/>
    </source>
</evidence>
<dbReference type="GO" id="GO:0003755">
    <property type="term" value="F:peptidyl-prolyl cis-trans isomerase activity"/>
    <property type="evidence" value="ECO:0007669"/>
    <property type="project" value="UniProtKB-KW"/>
</dbReference>
<comment type="caution">
    <text evidence="9">The sequence shown here is derived from an EMBL/GenBank/DDBJ whole genome shotgun (WGS) entry which is preliminary data.</text>
</comment>
<dbReference type="PROSITE" id="PS50059">
    <property type="entry name" value="FKBP_PPIASE"/>
    <property type="match status" value="1"/>
</dbReference>
<dbReference type="PROSITE" id="PS00170">
    <property type="entry name" value="CSA_PPIASE_1"/>
    <property type="match status" value="1"/>
</dbReference>
<feature type="domain" description="PPIase FKBP-type" evidence="7">
    <location>
        <begin position="314"/>
        <end position="421"/>
    </location>
</feature>
<dbReference type="EC" id="5.2.1.8" evidence="3 6"/>
<dbReference type="InterPro" id="IPR044666">
    <property type="entry name" value="Cyclophilin_A-like"/>
</dbReference>
<dbReference type="PANTHER" id="PTHR45625">
    <property type="entry name" value="PEPTIDYL-PROLYL CIS-TRANS ISOMERASE-RELATED"/>
    <property type="match status" value="1"/>
</dbReference>
<keyword evidence="4 6" id="KW-0697">Rotamase</keyword>
<comment type="similarity">
    <text evidence="2">Belongs to the cyclophilin-type PPIase family.</text>
</comment>
<dbReference type="PRINTS" id="PR00153">
    <property type="entry name" value="CSAPPISMRASE"/>
</dbReference>
<dbReference type="InterPro" id="IPR020892">
    <property type="entry name" value="Cyclophilin-type_PPIase_CS"/>
</dbReference>
<gene>
    <name evidence="9" type="ORF">JCM19275_1514</name>
</gene>
<proteinExistence type="inferred from homology"/>
<dbReference type="SUPFAM" id="SSF54534">
    <property type="entry name" value="FKBP-like"/>
    <property type="match status" value="1"/>
</dbReference>
<protein>
    <recommendedName>
        <fullName evidence="3 6">peptidylprolyl isomerase</fullName>
        <ecNumber evidence="3 6">5.2.1.8</ecNumber>
    </recommendedName>
</protein>
<dbReference type="Proteomes" id="UP000029647">
    <property type="component" value="Unassembled WGS sequence"/>
</dbReference>
<evidence type="ECO:0000256" key="6">
    <source>
        <dbReference type="PROSITE-ProRule" id="PRU00277"/>
    </source>
</evidence>